<comment type="caution">
    <text evidence="3">The sequence shown here is derived from an EMBL/GenBank/DDBJ whole genome shotgun (WGS) entry which is preliminary data.</text>
</comment>
<sequence>MARPQKDGLDYFPFDVDFMKDTKVRRIARTFGCTGTMAIVMLFTDIYRTRGYYMNWDEDTCFDLSETLQCDPELAAKIVDACVLAKIFNVDLFQDKAVLTSAAIQLRYLKINQDCKRQRTINPEFSLIELPQEAPQPPAEKPKRKGRKRGASDELPPNAPSEAVTSEGMPQRKQEETRGNQNKGENSTANQNELKQTTEEHSTADEIAWCGITAAGCLPPQSVAGNRGEPAVVSNGLSSASADFIFSSPSGESNREEFSGAYKPAGFGGGNSEAALPTGALNMNVDPQSGGANGFPPTGTLRAGNVPFSRENFPESPNTHSATCQSSDANGTLSAALLNSLRGAPPHDEGTYLRAVARVREVMNMLEVTDEKSVSAICEMCRRTELGGIGGLVWRILNFSYLPELKRKERPAVYVLWAFNHPDLFMDTYEKHIRKIQRKNGKL</sequence>
<organism evidence="3">
    <name type="scientific">bioreactor metagenome</name>
    <dbReference type="NCBI Taxonomy" id="1076179"/>
    <lineage>
        <taxon>unclassified sequences</taxon>
        <taxon>metagenomes</taxon>
        <taxon>ecological metagenomes</taxon>
    </lineage>
</organism>
<name>A0A645CIL4_9ZZZZ</name>
<evidence type="ECO:0000256" key="1">
    <source>
        <dbReference type="SAM" id="MobiDB-lite"/>
    </source>
</evidence>
<reference evidence="3" key="1">
    <citation type="submission" date="2019-08" db="EMBL/GenBank/DDBJ databases">
        <authorList>
            <person name="Kucharzyk K."/>
            <person name="Murdoch R.W."/>
            <person name="Higgins S."/>
            <person name="Loffler F."/>
        </authorList>
    </citation>
    <scope>NUCLEOTIDE SEQUENCE</scope>
</reference>
<evidence type="ECO:0000259" key="2">
    <source>
        <dbReference type="Pfam" id="PF14297"/>
    </source>
</evidence>
<dbReference type="AlphaFoldDB" id="A0A645CIL4"/>
<feature type="compositionally biased region" description="Polar residues" evidence="1">
    <location>
        <begin position="179"/>
        <end position="195"/>
    </location>
</feature>
<dbReference type="PANTHER" id="PTHR39196">
    <property type="entry name" value="PRIMOSOME, DNAD SUBUNIT"/>
    <property type="match status" value="1"/>
</dbReference>
<gene>
    <name evidence="3" type="ORF">SDC9_123737</name>
</gene>
<feature type="domain" description="Lin1244/Lin1753-like N-terminal" evidence="2">
    <location>
        <begin position="11"/>
        <end position="104"/>
    </location>
</feature>
<accession>A0A645CIL4</accession>
<dbReference type="InterPro" id="IPR025400">
    <property type="entry name" value="Lin1244/Lin1753-like_N"/>
</dbReference>
<dbReference type="PANTHER" id="PTHR39196:SF1">
    <property type="entry name" value="PRIMOSOME, DNAD SUBUNIT"/>
    <property type="match status" value="1"/>
</dbReference>
<dbReference type="Pfam" id="PF14297">
    <property type="entry name" value="Lin1244_N"/>
    <property type="match status" value="1"/>
</dbReference>
<protein>
    <recommendedName>
        <fullName evidence="2">Lin1244/Lin1753-like N-terminal domain-containing protein</fullName>
    </recommendedName>
</protein>
<proteinExistence type="predicted"/>
<dbReference type="EMBL" id="VSSQ01027468">
    <property type="protein sequence ID" value="MPM76738.1"/>
    <property type="molecule type" value="Genomic_DNA"/>
</dbReference>
<evidence type="ECO:0000313" key="3">
    <source>
        <dbReference type="EMBL" id="MPM76738.1"/>
    </source>
</evidence>
<feature type="region of interest" description="Disordered" evidence="1">
    <location>
        <begin position="126"/>
        <end position="202"/>
    </location>
</feature>